<dbReference type="Pfam" id="PF12345">
    <property type="entry name" value="DUF3641"/>
    <property type="match status" value="1"/>
</dbReference>
<gene>
    <name evidence="7" type="ORF">QSP1433_LOCUS6808</name>
</gene>
<dbReference type="Pfam" id="PF04055">
    <property type="entry name" value="Radical_SAM"/>
    <property type="match status" value="1"/>
</dbReference>
<evidence type="ECO:0000256" key="4">
    <source>
        <dbReference type="ARBA" id="ARBA00023014"/>
    </source>
</evidence>
<keyword evidence="5" id="KW-0812">Transmembrane</keyword>
<feature type="domain" description="Radical SAM core" evidence="6">
    <location>
        <begin position="130"/>
        <end position="357"/>
    </location>
</feature>
<dbReference type="GO" id="GO:0046872">
    <property type="term" value="F:metal ion binding"/>
    <property type="evidence" value="ECO:0007669"/>
    <property type="project" value="UniProtKB-KW"/>
</dbReference>
<dbReference type="AlphaFoldDB" id="A0A7S2RTC5"/>
<dbReference type="GO" id="GO:0051536">
    <property type="term" value="F:iron-sulfur cluster binding"/>
    <property type="evidence" value="ECO:0007669"/>
    <property type="project" value="UniProtKB-KW"/>
</dbReference>
<dbReference type="InterPro" id="IPR007197">
    <property type="entry name" value="rSAM"/>
</dbReference>
<keyword evidence="1" id="KW-0949">S-adenosyl-L-methionine</keyword>
<dbReference type="Gene3D" id="3.20.20.70">
    <property type="entry name" value="Aldolase class I"/>
    <property type="match status" value="1"/>
</dbReference>
<dbReference type="SUPFAM" id="SSF102114">
    <property type="entry name" value="Radical SAM enzymes"/>
    <property type="match status" value="1"/>
</dbReference>
<dbReference type="GO" id="GO:0003824">
    <property type="term" value="F:catalytic activity"/>
    <property type="evidence" value="ECO:0007669"/>
    <property type="project" value="InterPro"/>
</dbReference>
<keyword evidence="5" id="KW-0472">Membrane</keyword>
<dbReference type="PROSITE" id="PS51918">
    <property type="entry name" value="RADICAL_SAM"/>
    <property type="match status" value="1"/>
</dbReference>
<dbReference type="InterPro" id="IPR058240">
    <property type="entry name" value="rSAM_sf"/>
</dbReference>
<keyword evidence="4" id="KW-0411">Iron-sulfur</keyword>
<dbReference type="SFLD" id="SFLDS00029">
    <property type="entry name" value="Radical_SAM"/>
    <property type="match status" value="1"/>
</dbReference>
<protein>
    <recommendedName>
        <fullName evidence="6">Radical SAM core domain-containing protein</fullName>
    </recommendedName>
</protein>
<accession>A0A7S2RTC5</accession>
<dbReference type="InterPro" id="IPR024521">
    <property type="entry name" value="ArsS-like_C"/>
</dbReference>
<keyword evidence="2" id="KW-0479">Metal-binding</keyword>
<evidence type="ECO:0000256" key="3">
    <source>
        <dbReference type="ARBA" id="ARBA00023004"/>
    </source>
</evidence>
<evidence type="ECO:0000259" key="6">
    <source>
        <dbReference type="PROSITE" id="PS51918"/>
    </source>
</evidence>
<dbReference type="InterPro" id="IPR026351">
    <property type="entry name" value="rSAM_ArsS-like"/>
</dbReference>
<reference evidence="7" key="1">
    <citation type="submission" date="2021-01" db="EMBL/GenBank/DDBJ databases">
        <authorList>
            <person name="Corre E."/>
            <person name="Pelletier E."/>
            <person name="Niang G."/>
            <person name="Scheremetjew M."/>
            <person name="Finn R."/>
            <person name="Kale V."/>
            <person name="Holt S."/>
            <person name="Cochrane G."/>
            <person name="Meng A."/>
            <person name="Brown T."/>
            <person name="Cohen L."/>
        </authorList>
    </citation>
    <scope>NUCLEOTIDE SEQUENCE</scope>
    <source>
        <strain evidence="7">NY070348D</strain>
    </source>
</reference>
<dbReference type="CDD" id="cd01335">
    <property type="entry name" value="Radical_SAM"/>
    <property type="match status" value="1"/>
</dbReference>
<keyword evidence="5" id="KW-1133">Transmembrane helix</keyword>
<dbReference type="EMBL" id="HBHK01010860">
    <property type="protein sequence ID" value="CAD9680141.1"/>
    <property type="molecule type" value="Transcribed_RNA"/>
</dbReference>
<dbReference type="PANTHER" id="PTHR43728:SF1">
    <property type="entry name" value="FE-S OXIDOREDUCTASE"/>
    <property type="match status" value="1"/>
</dbReference>
<proteinExistence type="predicted"/>
<feature type="transmembrane region" description="Helical" evidence="5">
    <location>
        <begin position="12"/>
        <end position="34"/>
    </location>
</feature>
<evidence type="ECO:0000256" key="5">
    <source>
        <dbReference type="SAM" id="Phobius"/>
    </source>
</evidence>
<organism evidence="7">
    <name type="scientific">Mucochytrium quahogii</name>
    <dbReference type="NCBI Taxonomy" id="96639"/>
    <lineage>
        <taxon>Eukaryota</taxon>
        <taxon>Sar</taxon>
        <taxon>Stramenopiles</taxon>
        <taxon>Bigyra</taxon>
        <taxon>Labyrinthulomycetes</taxon>
        <taxon>Thraustochytrida</taxon>
        <taxon>Thraustochytriidae</taxon>
        <taxon>Mucochytrium</taxon>
    </lineage>
</organism>
<dbReference type="NCBIfam" id="TIGR04167">
    <property type="entry name" value="rSAM_SeCys"/>
    <property type="match status" value="1"/>
</dbReference>
<keyword evidence="3" id="KW-0408">Iron</keyword>
<evidence type="ECO:0000256" key="1">
    <source>
        <dbReference type="ARBA" id="ARBA00022691"/>
    </source>
</evidence>
<evidence type="ECO:0000313" key="7">
    <source>
        <dbReference type="EMBL" id="CAD9680141.1"/>
    </source>
</evidence>
<dbReference type="InterPro" id="IPR013785">
    <property type="entry name" value="Aldolase_TIM"/>
</dbReference>
<name>A0A7S2RTC5_9STRA</name>
<evidence type="ECO:0000256" key="2">
    <source>
        <dbReference type="ARBA" id="ARBA00022723"/>
    </source>
</evidence>
<dbReference type="PANTHER" id="PTHR43728">
    <property type="entry name" value="SLR0304 PROTEIN"/>
    <property type="match status" value="1"/>
</dbReference>
<sequence length="433" mass="47962">MGVGSTSAPNRSSAQVGLLLVLASAVGIAGAVYWMQAWKDGHKDNGTGRVRKKDKKKSNKQVVLEYNGGLTDIEDLVGKSIIPLTLEQMKRERVVPYTKDEKKSKVDELEGMGFPNFRAHLKSHGQTLKRAPTEVFQMNIGFYCNQACTHCHVDSSPKRKEMMSKEIADQCLKIIQNSPSINVVDLTGGAPELNSQFRYLVESISKLEGDRVIIDRCNLTVLLEPHQEDLAGFLAKHKVRIIASLPCYSEKNVAAQRGDQIFERSIRALRMLNEVGYGVDEDLQLHLVFNPTGLNLPPPSASLQGDYKRELKGKYGIVFNQLHCITNMPINRFYDYLKKENSLDKYMKVLVDNFNGSSCSSVMCRSYLSVDPYGEVFDCDFNQQLCLSLRSGLGVSVFDISCSDDLLSEGIVTRSHCYGCTAGSGSSCGATLS</sequence>